<gene>
    <name evidence="1" type="ORF">LMANV2_410027</name>
</gene>
<accession>A0AAQ1NZZ2</accession>
<name>A0AAQ1NZZ2_LEPIR</name>
<reference evidence="1 2" key="1">
    <citation type="submission" date="2017-11" db="EMBL/GenBank/DDBJ databases">
        <authorList>
            <person name="Lechat P."/>
        </authorList>
    </citation>
    <scope>NUCLEOTIDE SEQUENCE [LARGE SCALE GENOMIC DNA]</scope>
    <source>
        <strain evidence="1">L495</strain>
    </source>
</reference>
<protein>
    <recommendedName>
        <fullName evidence="3">Transposase</fullName>
    </recommendedName>
</protein>
<dbReference type="AlphaFoldDB" id="A0AAQ1NZZ2"/>
<evidence type="ECO:0008006" key="3">
    <source>
        <dbReference type="Google" id="ProtNLM"/>
    </source>
</evidence>
<sequence length="72" mass="8409">MTLAATLENISKVCNVTGYSGDSFYRFQELYEKRENLHSQDLSRHNEPKKDFYFLSSSLSITLCYVYGNTRQ</sequence>
<dbReference type="Proteomes" id="UP000234460">
    <property type="component" value="Chromosome LMANV2"/>
</dbReference>
<evidence type="ECO:0000313" key="1">
    <source>
        <dbReference type="EMBL" id="SOR62171.1"/>
    </source>
</evidence>
<evidence type="ECO:0000313" key="2">
    <source>
        <dbReference type="Proteomes" id="UP000234460"/>
    </source>
</evidence>
<comment type="caution">
    <text evidence="1">The sequence shown here is derived from an EMBL/GenBank/DDBJ whole genome shotgun (WGS) entry which is preliminary data.</text>
</comment>
<proteinExistence type="predicted"/>
<dbReference type="EMBL" id="OEJX01000036">
    <property type="protein sequence ID" value="SOR62171.1"/>
    <property type="molecule type" value="Genomic_DNA"/>
</dbReference>
<organism evidence="1 2">
    <name type="scientific">Leptospira interrogans serovar Manilae</name>
    <dbReference type="NCBI Taxonomy" id="214675"/>
    <lineage>
        <taxon>Bacteria</taxon>
        <taxon>Pseudomonadati</taxon>
        <taxon>Spirochaetota</taxon>
        <taxon>Spirochaetia</taxon>
        <taxon>Leptospirales</taxon>
        <taxon>Leptospiraceae</taxon>
        <taxon>Leptospira</taxon>
    </lineage>
</organism>